<reference evidence="1 2" key="1">
    <citation type="submission" date="2015-11" db="EMBL/GenBank/DDBJ databases">
        <title>Long Read and Single Molecule DNA Sequencing Simplifies Genome Assembly and TAL Effector Gene Analysis of Xanthomonas translucens.</title>
        <authorList>
            <person name="Peng Z."/>
            <person name="Hu Y."/>
            <person name="Xie J."/>
            <person name="Potnis N."/>
            <person name="Akhunova A."/>
            <person name="Jones J."/>
            <person name="Liu Z."/>
            <person name="White F."/>
            <person name="Liu S."/>
        </authorList>
    </citation>
    <scope>NUCLEOTIDE SEQUENCE [LARGE SCALE GENOMIC DNA]</scope>
    <source>
        <strain evidence="1 2">B1</strain>
    </source>
</reference>
<accession>A0A109HNZ9</accession>
<dbReference type="EMBL" id="LNTA01000047">
    <property type="protein sequence ID" value="KWV15822.1"/>
    <property type="molecule type" value="Genomic_DNA"/>
</dbReference>
<evidence type="ECO:0000313" key="1">
    <source>
        <dbReference type="EMBL" id="KWV15822.1"/>
    </source>
</evidence>
<dbReference type="Proteomes" id="UP000055854">
    <property type="component" value="Unassembled WGS sequence"/>
</dbReference>
<sequence>MYQAYDFRLFLEDSNRLIEKSAFMIGILLELRMTPFGGEHLHLAQAGMHTTSRYPHCRSAHHRSYSAAMRGANAKHEAAHTMP</sequence>
<dbReference type="AlphaFoldDB" id="A0A109HNZ9"/>
<name>A0A109HNZ9_XANCT</name>
<comment type="caution">
    <text evidence="1">The sequence shown here is derived from an EMBL/GenBank/DDBJ whole genome shotgun (WGS) entry which is preliminary data.</text>
</comment>
<evidence type="ECO:0000313" key="2">
    <source>
        <dbReference type="Proteomes" id="UP000055854"/>
    </source>
</evidence>
<proteinExistence type="predicted"/>
<organism evidence="1 2">
    <name type="scientific">Xanthomonas campestris pv. translucens</name>
    <dbReference type="NCBI Taxonomy" id="343"/>
    <lineage>
        <taxon>Bacteria</taxon>
        <taxon>Pseudomonadati</taxon>
        <taxon>Pseudomonadota</taxon>
        <taxon>Gammaproteobacteria</taxon>
        <taxon>Lysobacterales</taxon>
        <taxon>Lysobacteraceae</taxon>
        <taxon>Xanthomonas</taxon>
        <taxon>Xanthomonas translucens group</taxon>
    </lineage>
</organism>
<gene>
    <name evidence="1" type="ORF">ATB53_02730</name>
</gene>
<protein>
    <submittedName>
        <fullName evidence="1">Uncharacterized protein</fullName>
    </submittedName>
</protein>